<keyword evidence="1" id="KW-1133">Transmembrane helix</keyword>
<dbReference type="Pfam" id="PF10011">
    <property type="entry name" value="DUF2254"/>
    <property type="match status" value="1"/>
</dbReference>
<evidence type="ECO:0000313" key="3">
    <source>
        <dbReference type="Proteomes" id="UP001196509"/>
    </source>
</evidence>
<gene>
    <name evidence="2" type="ORF">K1W69_05720</name>
</gene>
<feature type="transmembrane region" description="Helical" evidence="1">
    <location>
        <begin position="12"/>
        <end position="34"/>
    </location>
</feature>
<reference evidence="2" key="1">
    <citation type="submission" date="2021-08" db="EMBL/GenBank/DDBJ databases">
        <title>Hoeflea bacterium WL0058 sp. nov., isolated from the sediment.</title>
        <authorList>
            <person name="Wang L."/>
            <person name="Zhang D."/>
        </authorList>
    </citation>
    <scope>NUCLEOTIDE SEQUENCE</scope>
    <source>
        <strain evidence="2">WL0058</strain>
    </source>
</reference>
<comment type="caution">
    <text evidence="2">The sequence shown here is derived from an EMBL/GenBank/DDBJ whole genome shotgun (WGS) entry which is preliminary data.</text>
</comment>
<dbReference type="AlphaFoldDB" id="A0AAE3D0G3"/>
<sequence>MKSFIFKYPVVVLFTIPAIIAFSIGALAPILVVIESRFDLGVSGFFILKFNDESARSVLSAIAGAAITTLSLTYSLVLVVFTLAAGNIGPRLLKRFSTETVNQVTAGLFGGTFLYALVALAFVHPNFVPRITVGGAVLLSMLCVFQLIFFVRHVSESVSIDDEIAKITTRLGEALTKHMNRVDEAGDVPEIDCKEGLDAGSAGYIGAIAEEDLVALASREDIVVRVVMSPGGFVLSDETLLALSKEVGDDVGDEIRKLVHIEPSRSQSRPIEFNIHLLVEIALRALSPGVNDAYTAIAAIDSLSSALARIADRSTRPLFLSDENDKVRVVLPELSFSDMLGQAFHPLRRATADNLPVAQALARALSRLYGLGDKENDEVLAEHAQLLIMELKQSGHFDHDIDSVRSDLPASVREIDLDEEKASNEEN</sequence>
<evidence type="ECO:0000313" key="2">
    <source>
        <dbReference type="EMBL" id="MBW8636683.1"/>
    </source>
</evidence>
<proteinExistence type="predicted"/>
<keyword evidence="1" id="KW-0472">Membrane</keyword>
<evidence type="ECO:0000256" key="1">
    <source>
        <dbReference type="SAM" id="Phobius"/>
    </source>
</evidence>
<feature type="transmembrane region" description="Helical" evidence="1">
    <location>
        <begin position="131"/>
        <end position="151"/>
    </location>
</feature>
<feature type="transmembrane region" description="Helical" evidence="1">
    <location>
        <begin position="104"/>
        <end position="125"/>
    </location>
</feature>
<feature type="transmembrane region" description="Helical" evidence="1">
    <location>
        <begin position="58"/>
        <end position="83"/>
    </location>
</feature>
<dbReference type="RefSeq" id="WP_220227346.1">
    <property type="nucleotide sequence ID" value="NZ_JAICBX010000001.1"/>
</dbReference>
<dbReference type="Proteomes" id="UP001196509">
    <property type="component" value="Unassembled WGS sequence"/>
</dbReference>
<keyword evidence="3" id="KW-1185">Reference proteome</keyword>
<keyword evidence="1" id="KW-0812">Transmembrane</keyword>
<organism evidence="2 3">
    <name type="scientific">Flavimaribacter sediminis</name>
    <dbReference type="NCBI Taxonomy" id="2865987"/>
    <lineage>
        <taxon>Bacteria</taxon>
        <taxon>Pseudomonadati</taxon>
        <taxon>Pseudomonadota</taxon>
        <taxon>Alphaproteobacteria</taxon>
        <taxon>Hyphomicrobiales</taxon>
        <taxon>Rhizobiaceae</taxon>
        <taxon>Flavimaribacter</taxon>
    </lineage>
</organism>
<dbReference type="EMBL" id="JAICBX010000001">
    <property type="protein sequence ID" value="MBW8636683.1"/>
    <property type="molecule type" value="Genomic_DNA"/>
</dbReference>
<dbReference type="InterPro" id="IPR018723">
    <property type="entry name" value="DUF2254_membrane"/>
</dbReference>
<name>A0AAE3D0G3_9HYPH</name>
<protein>
    <submittedName>
        <fullName evidence="2">DUF2254 domain-containing protein</fullName>
    </submittedName>
</protein>
<accession>A0AAE3D0G3</accession>